<dbReference type="EMBL" id="GBXM01003994">
    <property type="protein sequence ID" value="JAI04584.1"/>
    <property type="molecule type" value="Transcribed_RNA"/>
</dbReference>
<accession>A0A0E9XSB4</accession>
<organism evidence="1">
    <name type="scientific">Anguilla anguilla</name>
    <name type="common">European freshwater eel</name>
    <name type="synonym">Muraena anguilla</name>
    <dbReference type="NCBI Taxonomy" id="7936"/>
    <lineage>
        <taxon>Eukaryota</taxon>
        <taxon>Metazoa</taxon>
        <taxon>Chordata</taxon>
        <taxon>Craniata</taxon>
        <taxon>Vertebrata</taxon>
        <taxon>Euteleostomi</taxon>
        <taxon>Actinopterygii</taxon>
        <taxon>Neopterygii</taxon>
        <taxon>Teleostei</taxon>
        <taxon>Anguilliformes</taxon>
        <taxon>Anguillidae</taxon>
        <taxon>Anguilla</taxon>
    </lineage>
</organism>
<reference evidence="1" key="1">
    <citation type="submission" date="2014-11" db="EMBL/GenBank/DDBJ databases">
        <authorList>
            <person name="Amaro Gonzalez C."/>
        </authorList>
    </citation>
    <scope>NUCLEOTIDE SEQUENCE</scope>
</reference>
<evidence type="ECO:0000313" key="1">
    <source>
        <dbReference type="EMBL" id="JAI04584.1"/>
    </source>
</evidence>
<proteinExistence type="predicted"/>
<reference evidence="1" key="2">
    <citation type="journal article" date="2015" name="Fish Shellfish Immunol.">
        <title>Early steps in the European eel (Anguilla anguilla)-Vibrio vulnificus interaction in the gills: Role of the RtxA13 toxin.</title>
        <authorList>
            <person name="Callol A."/>
            <person name="Pajuelo D."/>
            <person name="Ebbesson L."/>
            <person name="Teles M."/>
            <person name="MacKenzie S."/>
            <person name="Amaro C."/>
        </authorList>
    </citation>
    <scope>NUCLEOTIDE SEQUENCE</scope>
</reference>
<dbReference type="AlphaFoldDB" id="A0A0E9XSB4"/>
<sequence length="35" mass="4104">MEELVHPSSYFSYYLHISSLQNSWVLLSNDTICLL</sequence>
<protein>
    <submittedName>
        <fullName evidence="1">Uncharacterized protein</fullName>
    </submittedName>
</protein>
<name>A0A0E9XSB4_ANGAN</name>